<protein>
    <recommendedName>
        <fullName evidence="6">DNA mismatch repair protein</fullName>
    </recommendedName>
</protein>
<dbReference type="InterPro" id="IPR000432">
    <property type="entry name" value="DNA_mismatch_repair_MutS_C"/>
</dbReference>
<evidence type="ECO:0000259" key="9">
    <source>
        <dbReference type="PROSITE" id="PS00486"/>
    </source>
</evidence>
<dbReference type="PROSITE" id="PS00486">
    <property type="entry name" value="DNA_MISMATCH_REPAIR_2"/>
    <property type="match status" value="1"/>
</dbReference>
<dbReference type="Pfam" id="PF05190">
    <property type="entry name" value="MutS_IV"/>
    <property type="match status" value="1"/>
</dbReference>
<sequence>MSRSTSRSRRSLRDACPTLESVWRLSPRRGFSRVPLAPTRHTHTFHPALLLLSQASNLGYRTHIFHRHCSTTIHLIGRSCHFQSLLHSWSRDRSRLTSKACLFGVAGKMARTPSDTPKSAKAEKQSTLMGFFGKPKPGPAPRPLSATKLASTTNTSPASTTLKTPSSVAGSSPNIASSSQLRERASSPVKSAPAASLLTKGTPNAASSDEELTPPPTVRKKGKPVQDVRPVDEAEESMEVEEEAVTADSPVISSRRGKRKVDYVESNSDDSGSDIDDAFTAKTTPKGGRKPRKSLKAESDSDDYVFDEQDDIAFAAAMDEYEESAASPESIVSEASTPPRSRKSKPKAKPSAKSSSKRSVDLEDPMTSPPARPPPRPLGRTASTSQGHSGRSNTAIYSNSFTTAAEKRKEHAAQQKREAEDCFDFIKPENIKDKYGHRPDHPDYDPRTILVPRSAFEKLSPFEKQFWSIKQDHFDTVLFFQKGKFFELYEEDAKIGHRDFDLKLTERVKMCMVGVPEQSFEFWAAKFLAAGYKVGKVEQAETAIGKEMRTKGGQADKIVRRELQQVFTNGTIVDPIYLTSDEANHCVAIKEHVDEKTGRASFGVCTLDASTGEFNLSAFEDDVVRTKLQTTFSQIRPKELIHAKGNLSVETQRMLRNILPSNTLWQSFRDGREFYSTEETLKRLADIFETTEDDSAETRTRLPPAIESMLDIPVAMEALGGMMYYLKSLNLDKDLMSQQNFNIYDPIREGKSLVLDGVTLGHMEVLVNNEGGTEGTLLELLQRCQTPSGKRLFKIWLSSPLLDPKAINARLDAVEDLIAAPAFTGAFRQAVKKLPDLERLLSRLHAGSIKESAFLSVVDGFETIEKTLDNLISMTDSFASPSVGGLLKTAPDLQQLIKRVRSLFTISRGEKTIEILPTDGADEDTDNAKMEVADISKQLDDLLAGYKKRYKVPEMVYWHSAQGGKEIYQIQVPVTAKKNIPDHWVKQSGTAKLIRYYNSETKELIRAYQEAKETESAAKKAFYKHLLSEFDKDRAEWLKAVKVIAELDCLISLAIASHNLDEPKCRPTFVEADHAFVDFEELRHPSMCLRSDFIANDVKLGGPPDEPQPRTVLLTGPNMAGKSTLLRMTAAGIIMAQMGCFVPAAKARLAPIDKIQTRMGAYDNMFASASTFKVELDETAKIIREAGPRSLVILDELGRGTSTYDGMAIAGSVLHHLATHTLPLAFFATHYGSLTDDYRYHPNIVNMHMKTHVDDDQRQVVFLYKLIPGVAESSHGTHVAKMAGVPMSVVDRADSISREFFKAFKAKLAGKRHSDLPLEALADFAWLMRVARDGRGKIEGDEDDPMGMADTDEAMDKGRWKVASKRDQLDVIRAAVGRYAVSA</sequence>
<keyword evidence="3 6" id="KW-0227">DNA damage</keyword>
<feature type="region of interest" description="Disordered" evidence="8">
    <location>
        <begin position="129"/>
        <end position="395"/>
    </location>
</feature>
<dbReference type="FunFam" id="3.40.1170.10:FF:000002">
    <property type="entry name" value="DNA mismatch repair protein"/>
    <property type="match status" value="1"/>
</dbReference>
<evidence type="ECO:0000313" key="11">
    <source>
        <dbReference type="Proteomes" id="UP001182556"/>
    </source>
</evidence>
<dbReference type="FunFam" id="3.30.420.110:FF:000013">
    <property type="entry name" value="DNA mismatch repair protein"/>
    <property type="match status" value="1"/>
</dbReference>
<gene>
    <name evidence="10" type="ORF">DB88DRAFT_481237</name>
</gene>
<dbReference type="GO" id="GO:0140664">
    <property type="term" value="F:ATP-dependent DNA damage sensor activity"/>
    <property type="evidence" value="ECO:0007669"/>
    <property type="project" value="InterPro"/>
</dbReference>
<dbReference type="InterPro" id="IPR036187">
    <property type="entry name" value="DNA_mismatch_repair_MutS_sf"/>
</dbReference>
<keyword evidence="6 7" id="KW-0234">DNA repair</keyword>
<dbReference type="GO" id="GO:0006298">
    <property type="term" value="P:mismatch repair"/>
    <property type="evidence" value="ECO:0007669"/>
    <property type="project" value="InterPro"/>
</dbReference>
<comment type="similarity">
    <text evidence="1 6 7">Belongs to the DNA mismatch repair MutS family.</text>
</comment>
<feature type="compositionally biased region" description="Basic residues" evidence="8">
    <location>
        <begin position="340"/>
        <end position="350"/>
    </location>
</feature>
<keyword evidence="5 6" id="KW-0238">DNA-binding</keyword>
<dbReference type="SUPFAM" id="SSF55271">
    <property type="entry name" value="DNA repair protein MutS, domain I"/>
    <property type="match status" value="1"/>
</dbReference>
<evidence type="ECO:0000256" key="4">
    <source>
        <dbReference type="ARBA" id="ARBA00022840"/>
    </source>
</evidence>
<evidence type="ECO:0000256" key="1">
    <source>
        <dbReference type="ARBA" id="ARBA00006271"/>
    </source>
</evidence>
<dbReference type="SUPFAM" id="SSF48334">
    <property type="entry name" value="DNA repair protein MutS, domain III"/>
    <property type="match status" value="1"/>
</dbReference>
<proteinExistence type="inferred from homology"/>
<reference evidence="10" key="1">
    <citation type="submission" date="2023-02" db="EMBL/GenBank/DDBJ databases">
        <title>Identification and recombinant expression of a fungal hydrolase from Papiliotrema laurentii that hydrolyzes apple cutin and clears colloidal polyester polyurethane.</title>
        <authorList>
            <consortium name="DOE Joint Genome Institute"/>
            <person name="Roman V.A."/>
            <person name="Bojanowski C."/>
            <person name="Crable B.R."/>
            <person name="Wagner D.N."/>
            <person name="Hung C.S."/>
            <person name="Nadeau L.J."/>
            <person name="Schratz L."/>
            <person name="Haridas S."/>
            <person name="Pangilinan J."/>
            <person name="Lipzen A."/>
            <person name="Na H."/>
            <person name="Yan M."/>
            <person name="Ng V."/>
            <person name="Grigoriev I.V."/>
            <person name="Spatafora J.W."/>
            <person name="Barlow D."/>
            <person name="Biffinger J."/>
            <person name="Kelley-Loughnane N."/>
            <person name="Varaljay V.A."/>
            <person name="Crookes-Goodson W.J."/>
        </authorList>
    </citation>
    <scope>NUCLEOTIDE SEQUENCE</scope>
    <source>
        <strain evidence="10">5307AH</strain>
    </source>
</reference>
<comment type="function">
    <text evidence="6 7">Component of the post-replicative DNA mismatch repair system (MMR).</text>
</comment>
<evidence type="ECO:0000256" key="7">
    <source>
        <dbReference type="RuleBase" id="RU003756"/>
    </source>
</evidence>
<keyword evidence="4 6" id="KW-0067">ATP-binding</keyword>
<keyword evidence="11" id="KW-1185">Reference proteome</keyword>
<accession>A0AAD9FUB0</accession>
<dbReference type="InterPro" id="IPR036678">
    <property type="entry name" value="MutS_con_dom_sf"/>
</dbReference>
<dbReference type="GO" id="GO:0032301">
    <property type="term" value="C:MutSalpha complex"/>
    <property type="evidence" value="ECO:0007669"/>
    <property type="project" value="TreeGrafter"/>
</dbReference>
<dbReference type="PANTHER" id="PTHR11361:SF148">
    <property type="entry name" value="DNA MISMATCH REPAIR PROTEIN MSH6"/>
    <property type="match status" value="1"/>
</dbReference>
<organism evidence="10 11">
    <name type="scientific">Papiliotrema laurentii</name>
    <name type="common">Cryptococcus laurentii</name>
    <dbReference type="NCBI Taxonomy" id="5418"/>
    <lineage>
        <taxon>Eukaryota</taxon>
        <taxon>Fungi</taxon>
        <taxon>Dikarya</taxon>
        <taxon>Basidiomycota</taxon>
        <taxon>Agaricomycotina</taxon>
        <taxon>Tremellomycetes</taxon>
        <taxon>Tremellales</taxon>
        <taxon>Rhynchogastremaceae</taxon>
        <taxon>Papiliotrema</taxon>
    </lineage>
</organism>
<dbReference type="InterPro" id="IPR007696">
    <property type="entry name" value="DNA_mismatch_repair_MutS_core"/>
</dbReference>
<dbReference type="PANTHER" id="PTHR11361">
    <property type="entry name" value="DNA MISMATCH REPAIR PROTEIN MUTS FAMILY MEMBER"/>
    <property type="match status" value="1"/>
</dbReference>
<feature type="compositionally biased region" description="Polar residues" evidence="8">
    <location>
        <begin position="165"/>
        <end position="180"/>
    </location>
</feature>
<dbReference type="SMART" id="SM00533">
    <property type="entry name" value="MUTSd"/>
    <property type="match status" value="1"/>
</dbReference>
<dbReference type="Pfam" id="PF05192">
    <property type="entry name" value="MutS_III"/>
    <property type="match status" value="1"/>
</dbReference>
<evidence type="ECO:0000256" key="6">
    <source>
        <dbReference type="PIRNR" id="PIRNR037677"/>
    </source>
</evidence>
<dbReference type="Gene3D" id="3.40.50.300">
    <property type="entry name" value="P-loop containing nucleotide triphosphate hydrolases"/>
    <property type="match status" value="1"/>
</dbReference>
<feature type="compositionally biased region" description="Polar residues" evidence="8">
    <location>
        <begin position="381"/>
        <end position="395"/>
    </location>
</feature>
<feature type="compositionally biased region" description="Acidic residues" evidence="8">
    <location>
        <begin position="267"/>
        <end position="277"/>
    </location>
</feature>
<dbReference type="FunFam" id="3.40.50.300:FF:001752">
    <property type="entry name" value="DNA mismatch repair protein"/>
    <property type="match status" value="1"/>
</dbReference>
<feature type="domain" description="DNA mismatch repair proteins mutS family" evidence="9">
    <location>
        <begin position="1190"/>
        <end position="1206"/>
    </location>
</feature>
<dbReference type="Gene3D" id="3.40.1170.10">
    <property type="entry name" value="DNA repair protein MutS, domain I"/>
    <property type="match status" value="1"/>
</dbReference>
<dbReference type="NCBIfam" id="NF003810">
    <property type="entry name" value="PRK05399.1"/>
    <property type="match status" value="1"/>
</dbReference>
<dbReference type="InterPro" id="IPR045076">
    <property type="entry name" value="MutS"/>
</dbReference>
<feature type="compositionally biased region" description="Pro residues" evidence="8">
    <location>
        <begin position="367"/>
        <end position="377"/>
    </location>
</feature>
<dbReference type="PIRSF" id="PIRSF037677">
    <property type="entry name" value="DNA_mis_repair_Msh6"/>
    <property type="match status" value="1"/>
</dbReference>
<keyword evidence="2 6" id="KW-0547">Nucleotide-binding</keyword>
<dbReference type="GO" id="GO:0005524">
    <property type="term" value="F:ATP binding"/>
    <property type="evidence" value="ECO:0007669"/>
    <property type="project" value="UniProtKB-UniRule"/>
</dbReference>
<dbReference type="EMBL" id="JAODAN010000002">
    <property type="protein sequence ID" value="KAK1926253.1"/>
    <property type="molecule type" value="Genomic_DNA"/>
</dbReference>
<evidence type="ECO:0000313" key="10">
    <source>
        <dbReference type="EMBL" id="KAK1926253.1"/>
    </source>
</evidence>
<dbReference type="SUPFAM" id="SSF53150">
    <property type="entry name" value="DNA repair protein MutS, domain II"/>
    <property type="match status" value="1"/>
</dbReference>
<dbReference type="Pfam" id="PF00488">
    <property type="entry name" value="MutS_V"/>
    <property type="match status" value="1"/>
</dbReference>
<dbReference type="Proteomes" id="UP001182556">
    <property type="component" value="Unassembled WGS sequence"/>
</dbReference>
<evidence type="ECO:0000256" key="3">
    <source>
        <dbReference type="ARBA" id="ARBA00022763"/>
    </source>
</evidence>
<dbReference type="Pfam" id="PF05188">
    <property type="entry name" value="MutS_II"/>
    <property type="match status" value="1"/>
</dbReference>
<dbReference type="InterPro" id="IPR016151">
    <property type="entry name" value="DNA_mismatch_repair_MutS_N"/>
</dbReference>
<feature type="compositionally biased region" description="Acidic residues" evidence="8">
    <location>
        <begin position="233"/>
        <end position="245"/>
    </location>
</feature>
<evidence type="ECO:0000256" key="8">
    <source>
        <dbReference type="SAM" id="MobiDB-lite"/>
    </source>
</evidence>
<dbReference type="Gene3D" id="1.10.1420.10">
    <property type="match status" value="2"/>
</dbReference>
<evidence type="ECO:0000256" key="2">
    <source>
        <dbReference type="ARBA" id="ARBA00022741"/>
    </source>
</evidence>
<dbReference type="GO" id="GO:0030983">
    <property type="term" value="F:mismatched DNA binding"/>
    <property type="evidence" value="ECO:0007669"/>
    <property type="project" value="UniProtKB-UniRule"/>
</dbReference>
<dbReference type="InterPro" id="IPR007860">
    <property type="entry name" value="DNA_mmatch_repair_MutS_con_dom"/>
</dbReference>
<feature type="compositionally biased region" description="Low complexity" evidence="8">
    <location>
        <begin position="151"/>
        <end position="164"/>
    </location>
</feature>
<dbReference type="InterPro" id="IPR007861">
    <property type="entry name" value="DNA_mismatch_repair_MutS_clamp"/>
</dbReference>
<feature type="compositionally biased region" description="Low complexity" evidence="8">
    <location>
        <begin position="186"/>
        <end position="196"/>
    </location>
</feature>
<dbReference type="Pfam" id="PF01624">
    <property type="entry name" value="MutS_I"/>
    <property type="match status" value="1"/>
</dbReference>
<dbReference type="SMART" id="SM00534">
    <property type="entry name" value="MUTSac"/>
    <property type="match status" value="1"/>
</dbReference>
<evidence type="ECO:0000256" key="5">
    <source>
        <dbReference type="ARBA" id="ARBA00023125"/>
    </source>
</evidence>
<dbReference type="SUPFAM" id="SSF52540">
    <property type="entry name" value="P-loop containing nucleoside triphosphate hydrolases"/>
    <property type="match status" value="1"/>
</dbReference>
<dbReference type="InterPro" id="IPR007695">
    <property type="entry name" value="DNA_mismatch_repair_MutS-lik_N"/>
</dbReference>
<name>A0AAD9FUB0_PAPLA</name>
<comment type="caution">
    <text evidence="10">The sequence shown here is derived from an EMBL/GenBank/DDBJ whole genome shotgun (WGS) entry which is preliminary data.</text>
</comment>
<dbReference type="InterPro" id="IPR017261">
    <property type="entry name" value="DNA_mismatch_repair_MutS/MSH"/>
</dbReference>
<dbReference type="Gene3D" id="3.30.420.110">
    <property type="entry name" value="MutS, connector domain"/>
    <property type="match status" value="1"/>
</dbReference>
<feature type="compositionally biased region" description="Acidic residues" evidence="8">
    <location>
        <begin position="300"/>
        <end position="311"/>
    </location>
</feature>
<dbReference type="InterPro" id="IPR027417">
    <property type="entry name" value="P-loop_NTPase"/>
</dbReference>